<reference evidence="1" key="1">
    <citation type="submission" date="2024-07" db="EMBL/GenBank/DDBJ databases">
        <authorList>
            <person name="Yu S.T."/>
        </authorList>
    </citation>
    <scope>NUCLEOTIDE SEQUENCE</scope>
    <source>
        <strain evidence="1">R02</strain>
    </source>
</reference>
<sequence>MTVDIDDWTCRLDFPDGWVDLTAAIELDPAGRAAWAREVVNSFDPLDLVASRESMEESLISLARNAEGTHAVLAAAYFAVGGANYAVFDVHIFGEDGVVLSLDEVESRLLGHKEILGKPQVSRAELPVGPAVRLHAQYQSKGVLGFGKRLSEGVSYALLVPRTSDVLLATMTWRAREHGDQFTRTADALMPTLSFVPLDGEGKPILEGGSSGV</sequence>
<dbReference type="AlphaFoldDB" id="A0AB39LRR8"/>
<accession>A0AB39LRR8</accession>
<organism evidence="1">
    <name type="scientific">Streptomyces sp. R02</name>
    <dbReference type="NCBI Taxonomy" id="3238623"/>
    <lineage>
        <taxon>Bacteria</taxon>
        <taxon>Bacillati</taxon>
        <taxon>Actinomycetota</taxon>
        <taxon>Actinomycetes</taxon>
        <taxon>Kitasatosporales</taxon>
        <taxon>Streptomycetaceae</taxon>
        <taxon>Streptomyces</taxon>
    </lineage>
</organism>
<dbReference type="RefSeq" id="WP_369157479.1">
    <property type="nucleotide sequence ID" value="NZ_CP163429.1"/>
</dbReference>
<gene>
    <name evidence="1" type="ORF">AB5J57_19420</name>
</gene>
<proteinExistence type="predicted"/>
<dbReference type="EMBL" id="CP163429">
    <property type="protein sequence ID" value="XDP95548.1"/>
    <property type="molecule type" value="Genomic_DNA"/>
</dbReference>
<name>A0AB39LRR8_9ACTN</name>
<protein>
    <submittedName>
        <fullName evidence="1">Uncharacterized protein</fullName>
    </submittedName>
</protein>
<evidence type="ECO:0000313" key="1">
    <source>
        <dbReference type="EMBL" id="XDP95548.1"/>
    </source>
</evidence>